<reference evidence="3 4" key="1">
    <citation type="journal article" date="2017" name="Nat. Ecol. Evol.">
        <title>Scallop genome provides insights into evolution of bilaterian karyotype and development.</title>
        <authorList>
            <person name="Wang S."/>
            <person name="Zhang J."/>
            <person name="Jiao W."/>
            <person name="Li J."/>
            <person name="Xun X."/>
            <person name="Sun Y."/>
            <person name="Guo X."/>
            <person name="Huan P."/>
            <person name="Dong B."/>
            <person name="Zhang L."/>
            <person name="Hu X."/>
            <person name="Sun X."/>
            <person name="Wang J."/>
            <person name="Zhao C."/>
            <person name="Wang Y."/>
            <person name="Wang D."/>
            <person name="Huang X."/>
            <person name="Wang R."/>
            <person name="Lv J."/>
            <person name="Li Y."/>
            <person name="Zhang Z."/>
            <person name="Liu B."/>
            <person name="Lu W."/>
            <person name="Hui Y."/>
            <person name="Liang J."/>
            <person name="Zhou Z."/>
            <person name="Hou R."/>
            <person name="Li X."/>
            <person name="Liu Y."/>
            <person name="Li H."/>
            <person name="Ning X."/>
            <person name="Lin Y."/>
            <person name="Zhao L."/>
            <person name="Xing Q."/>
            <person name="Dou J."/>
            <person name="Li Y."/>
            <person name="Mao J."/>
            <person name="Guo H."/>
            <person name="Dou H."/>
            <person name="Li T."/>
            <person name="Mu C."/>
            <person name="Jiang W."/>
            <person name="Fu Q."/>
            <person name="Fu X."/>
            <person name="Miao Y."/>
            <person name="Liu J."/>
            <person name="Yu Q."/>
            <person name="Li R."/>
            <person name="Liao H."/>
            <person name="Li X."/>
            <person name="Kong Y."/>
            <person name="Jiang Z."/>
            <person name="Chourrout D."/>
            <person name="Li R."/>
            <person name="Bao Z."/>
        </authorList>
    </citation>
    <scope>NUCLEOTIDE SEQUENCE [LARGE SCALE GENOMIC DNA]</scope>
    <source>
        <strain evidence="3 4">PY_sf001</strain>
    </source>
</reference>
<accession>A0A210PF66</accession>
<evidence type="ECO:0000313" key="3">
    <source>
        <dbReference type="EMBL" id="OWF35135.1"/>
    </source>
</evidence>
<feature type="chain" id="PRO_5012849280" evidence="1">
    <location>
        <begin position="27"/>
        <end position="318"/>
    </location>
</feature>
<protein>
    <submittedName>
        <fullName evidence="3">Transforming growth factor-beta-induced protein ig-h3</fullName>
    </submittedName>
</protein>
<name>A0A210PF66_MIZYE</name>
<comment type="caution">
    <text evidence="3">The sequence shown here is derived from an EMBL/GenBank/DDBJ whole genome shotgun (WGS) entry which is preliminary data.</text>
</comment>
<dbReference type="FunFam" id="2.30.180.10:FF:000032">
    <property type="entry name" value="Fasciclin domain-containing protein, putative"/>
    <property type="match status" value="2"/>
</dbReference>
<dbReference type="Pfam" id="PF02469">
    <property type="entry name" value="Fasciclin"/>
    <property type="match status" value="2"/>
</dbReference>
<dbReference type="GO" id="GO:0050839">
    <property type="term" value="F:cell adhesion molecule binding"/>
    <property type="evidence" value="ECO:0007669"/>
    <property type="project" value="TreeGrafter"/>
</dbReference>
<dbReference type="Gene3D" id="2.30.180.10">
    <property type="entry name" value="FAS1 domain"/>
    <property type="match status" value="2"/>
</dbReference>
<keyword evidence="1" id="KW-0732">Signal</keyword>
<dbReference type="AlphaFoldDB" id="A0A210PF66"/>
<proteinExistence type="predicted"/>
<dbReference type="GO" id="GO:0005615">
    <property type="term" value="C:extracellular space"/>
    <property type="evidence" value="ECO:0007669"/>
    <property type="project" value="TreeGrafter"/>
</dbReference>
<dbReference type="Proteomes" id="UP000242188">
    <property type="component" value="Unassembled WGS sequence"/>
</dbReference>
<dbReference type="InterPro" id="IPR036378">
    <property type="entry name" value="FAS1_dom_sf"/>
</dbReference>
<dbReference type="GO" id="GO:0031012">
    <property type="term" value="C:extracellular matrix"/>
    <property type="evidence" value="ECO:0007669"/>
    <property type="project" value="TreeGrafter"/>
</dbReference>
<feature type="signal peptide" evidence="1">
    <location>
        <begin position="1"/>
        <end position="26"/>
    </location>
</feature>
<sequence length="318" mass="34706">MSVQELSILRLSIVACIFLTLESTSAPYGILAIQGDVDNIVTLARALGATTFVSYLTTTGLNTTLAGQGPFTVFVPTNDAFENLSDDMKDNFNDTEFARTTLKYHITSGRHYKSEFQDEEILISQDKDLPIRINLYKGGTVLTASGCAVSLTDINATNGVLHLVDRVMVMTPEFGSVSGLLSFPIFRFMYYGMIDGNMTGLLSGHAPITVFAPNDAAFQKLPPDQFKKLYKNGTAIRRMMRNHIVRGTFFTAGMYNGEPLNTMEGQTLNVAMTNGNVTVNDAPLVIPDWTCSNGVAHVTATVFMPPGLLESLTDDDVR</sequence>
<dbReference type="GO" id="GO:0007155">
    <property type="term" value="P:cell adhesion"/>
    <property type="evidence" value="ECO:0007669"/>
    <property type="project" value="TreeGrafter"/>
</dbReference>
<dbReference type="PANTHER" id="PTHR10900:SF124">
    <property type="entry name" value="FI05614P"/>
    <property type="match status" value="1"/>
</dbReference>
<dbReference type="EMBL" id="NEDP02076740">
    <property type="protein sequence ID" value="OWF35135.1"/>
    <property type="molecule type" value="Genomic_DNA"/>
</dbReference>
<evidence type="ECO:0000256" key="1">
    <source>
        <dbReference type="SAM" id="SignalP"/>
    </source>
</evidence>
<dbReference type="InterPro" id="IPR000782">
    <property type="entry name" value="FAS1_domain"/>
</dbReference>
<evidence type="ECO:0000259" key="2">
    <source>
        <dbReference type="PROSITE" id="PS50213"/>
    </source>
</evidence>
<dbReference type="PROSITE" id="PS50213">
    <property type="entry name" value="FAS1"/>
    <property type="match status" value="2"/>
</dbReference>
<keyword evidence="4" id="KW-1185">Reference proteome</keyword>
<dbReference type="SUPFAM" id="SSF82153">
    <property type="entry name" value="FAS1 domain"/>
    <property type="match status" value="2"/>
</dbReference>
<feature type="domain" description="FAS1" evidence="2">
    <location>
        <begin position="161"/>
        <end position="303"/>
    </location>
</feature>
<dbReference type="GO" id="GO:0030198">
    <property type="term" value="P:extracellular matrix organization"/>
    <property type="evidence" value="ECO:0007669"/>
    <property type="project" value="TreeGrafter"/>
</dbReference>
<dbReference type="OrthoDB" id="286301at2759"/>
<dbReference type="InterPro" id="IPR050904">
    <property type="entry name" value="Adhesion/Biosynth-related"/>
</dbReference>
<feature type="domain" description="FAS1" evidence="2">
    <location>
        <begin position="36"/>
        <end position="168"/>
    </location>
</feature>
<evidence type="ECO:0000313" key="4">
    <source>
        <dbReference type="Proteomes" id="UP000242188"/>
    </source>
</evidence>
<dbReference type="PANTHER" id="PTHR10900">
    <property type="entry name" value="PERIOSTIN-RELATED"/>
    <property type="match status" value="1"/>
</dbReference>
<gene>
    <name evidence="3" type="ORF">KP79_PYT19127</name>
</gene>
<dbReference type="SMART" id="SM00554">
    <property type="entry name" value="FAS1"/>
    <property type="match status" value="2"/>
</dbReference>
<organism evidence="3 4">
    <name type="scientific">Mizuhopecten yessoensis</name>
    <name type="common">Japanese scallop</name>
    <name type="synonym">Patinopecten yessoensis</name>
    <dbReference type="NCBI Taxonomy" id="6573"/>
    <lineage>
        <taxon>Eukaryota</taxon>
        <taxon>Metazoa</taxon>
        <taxon>Spiralia</taxon>
        <taxon>Lophotrochozoa</taxon>
        <taxon>Mollusca</taxon>
        <taxon>Bivalvia</taxon>
        <taxon>Autobranchia</taxon>
        <taxon>Pteriomorphia</taxon>
        <taxon>Pectinida</taxon>
        <taxon>Pectinoidea</taxon>
        <taxon>Pectinidae</taxon>
        <taxon>Mizuhopecten</taxon>
    </lineage>
</organism>